<evidence type="ECO:0000313" key="3">
    <source>
        <dbReference type="Proteomes" id="UP000799439"/>
    </source>
</evidence>
<dbReference type="Proteomes" id="UP000799439">
    <property type="component" value="Unassembled WGS sequence"/>
</dbReference>
<reference evidence="2" key="1">
    <citation type="journal article" date="2020" name="Stud. Mycol.">
        <title>101 Dothideomycetes genomes: a test case for predicting lifestyles and emergence of pathogens.</title>
        <authorList>
            <person name="Haridas S."/>
            <person name="Albert R."/>
            <person name="Binder M."/>
            <person name="Bloem J."/>
            <person name="Labutti K."/>
            <person name="Salamov A."/>
            <person name="Andreopoulos B."/>
            <person name="Baker S."/>
            <person name="Barry K."/>
            <person name="Bills G."/>
            <person name="Bluhm B."/>
            <person name="Cannon C."/>
            <person name="Castanera R."/>
            <person name="Culley D."/>
            <person name="Daum C."/>
            <person name="Ezra D."/>
            <person name="Gonzalez J."/>
            <person name="Henrissat B."/>
            <person name="Kuo A."/>
            <person name="Liang C."/>
            <person name="Lipzen A."/>
            <person name="Lutzoni F."/>
            <person name="Magnuson J."/>
            <person name="Mondo S."/>
            <person name="Nolan M."/>
            <person name="Ohm R."/>
            <person name="Pangilinan J."/>
            <person name="Park H.-J."/>
            <person name="Ramirez L."/>
            <person name="Alfaro M."/>
            <person name="Sun H."/>
            <person name="Tritt A."/>
            <person name="Yoshinaga Y."/>
            <person name="Zwiers L.-H."/>
            <person name="Turgeon B."/>
            <person name="Goodwin S."/>
            <person name="Spatafora J."/>
            <person name="Crous P."/>
            <person name="Grigoriev I."/>
        </authorList>
    </citation>
    <scope>NUCLEOTIDE SEQUENCE</scope>
    <source>
        <strain evidence="2">CBS 260.36</strain>
    </source>
</reference>
<sequence>METLHKSQPPIAGVTVRQVMQGCRCLMSPATTIKTTTTTRRTSTTTTEKSTTTSSRLAATTTMTTKQPSTTTATTPTTTSLTTTTTTTTTDSTTTTTTIDVPDTTTTTTTEVPTTTTTSATTEAPTTTTTSATTEAPTTTTTTTIMTTTTTTNKPDCTRPISTIFTYSGTTASLESFISGSSFYNNGPPQTTSSWNSTANFSDAFTSCAALAYTDRAQDPGQGNYGMIFDLSLDTAVVPYTYVCTYTQDYSDYPEPRQNDAMECTYHWHLFGKVVN</sequence>
<evidence type="ECO:0000313" key="2">
    <source>
        <dbReference type="EMBL" id="KAF2152518.1"/>
    </source>
</evidence>
<proteinExistence type="predicted"/>
<evidence type="ECO:0000256" key="1">
    <source>
        <dbReference type="SAM" id="MobiDB-lite"/>
    </source>
</evidence>
<name>A0A9P4MGV7_9PEZI</name>
<keyword evidence="3" id="KW-1185">Reference proteome</keyword>
<dbReference type="EMBL" id="ML996086">
    <property type="protein sequence ID" value="KAF2152518.1"/>
    <property type="molecule type" value="Genomic_DNA"/>
</dbReference>
<feature type="region of interest" description="Disordered" evidence="1">
    <location>
        <begin position="34"/>
        <end position="138"/>
    </location>
</feature>
<dbReference type="AlphaFoldDB" id="A0A9P4MGV7"/>
<comment type="caution">
    <text evidence="2">The sequence shown here is derived from an EMBL/GenBank/DDBJ whole genome shotgun (WGS) entry which is preliminary data.</text>
</comment>
<protein>
    <submittedName>
        <fullName evidence="2">Uncharacterized protein</fullName>
    </submittedName>
</protein>
<gene>
    <name evidence="2" type="ORF">K461DRAFT_278752</name>
</gene>
<accession>A0A9P4MGV7</accession>
<organism evidence="2 3">
    <name type="scientific">Myriangium duriaei CBS 260.36</name>
    <dbReference type="NCBI Taxonomy" id="1168546"/>
    <lineage>
        <taxon>Eukaryota</taxon>
        <taxon>Fungi</taxon>
        <taxon>Dikarya</taxon>
        <taxon>Ascomycota</taxon>
        <taxon>Pezizomycotina</taxon>
        <taxon>Dothideomycetes</taxon>
        <taxon>Dothideomycetidae</taxon>
        <taxon>Myriangiales</taxon>
        <taxon>Myriangiaceae</taxon>
        <taxon>Myriangium</taxon>
    </lineage>
</organism>